<feature type="transmembrane region" description="Helical" evidence="8">
    <location>
        <begin position="374"/>
        <end position="391"/>
    </location>
</feature>
<dbReference type="Proteomes" id="UP001065174">
    <property type="component" value="Chromosome"/>
</dbReference>
<evidence type="ECO:0000256" key="2">
    <source>
        <dbReference type="ARBA" id="ARBA00006236"/>
    </source>
</evidence>
<dbReference type="InterPro" id="IPR004812">
    <property type="entry name" value="Efflux_drug-R_Bcr/CmlA"/>
</dbReference>
<accession>A0ABY6CPB4</accession>
<organism evidence="10 11">
    <name type="scientific">Reichenbachiella agarivorans</name>
    <dbReference type="NCBI Taxonomy" id="2979464"/>
    <lineage>
        <taxon>Bacteria</taxon>
        <taxon>Pseudomonadati</taxon>
        <taxon>Bacteroidota</taxon>
        <taxon>Cytophagia</taxon>
        <taxon>Cytophagales</taxon>
        <taxon>Reichenbachiellaceae</taxon>
        <taxon>Reichenbachiella</taxon>
    </lineage>
</organism>
<evidence type="ECO:0000313" key="11">
    <source>
        <dbReference type="Proteomes" id="UP001065174"/>
    </source>
</evidence>
<dbReference type="CDD" id="cd17320">
    <property type="entry name" value="MFS_MdfA_MDR_like"/>
    <property type="match status" value="1"/>
</dbReference>
<evidence type="ECO:0000259" key="9">
    <source>
        <dbReference type="PROSITE" id="PS50850"/>
    </source>
</evidence>
<comment type="subcellular location">
    <subcellularLocation>
        <location evidence="1">Cell membrane</location>
        <topology evidence="1">Multi-pass membrane protein</topology>
    </subcellularLocation>
</comment>
<gene>
    <name evidence="10" type="ORF">N6H18_12650</name>
</gene>
<dbReference type="PROSITE" id="PS00216">
    <property type="entry name" value="SUGAR_TRANSPORT_1"/>
    <property type="match status" value="1"/>
</dbReference>
<sequence length="406" mass="44948">MRSWNIPKESYLTTVLLASLVTLSPFAIDTYLAAMPVMADFFGVHLSVIELTITLYFLGFALGNFFGGPLSDSFGRKTIALCGIGLYGFSSLMISISTNIEVILVLRVLQAFGGGFATVTSNVFISDWFEGKQVARLVTITSMMMMLAPLMAPVIGSFLILHFGWQSVFYFLFGFSCVLFLVFSLFVSESRDAALITRKLTGRQLVDKYRAFFQDRQSIIFLFSISLSMSGMYIFITSASFMYMEFFGINAKYFPYLFAANIILNILLSFLNTYLLKYFRPRYILRAGMLLQLVAGVILLVTVRMNEPSFWGVFLGVVLFIGSLGLVFGNGTAVILNHNPKVSSSANAAIGITRFVLGFLMGSIIALFHADDLVPIGTAMFLCTLAGNVMYNIGMRQKAHVEVSGY</sequence>
<feature type="transmembrane region" description="Helical" evidence="8">
    <location>
        <begin position="137"/>
        <end position="161"/>
    </location>
</feature>
<reference evidence="10" key="1">
    <citation type="submission" date="2022-09" db="EMBL/GenBank/DDBJ databases">
        <title>Comparative genomics and taxonomic characterization of three novel marine species of genus Reichenbachiella exhibiting antioxidant and polysaccharide degradation activities.</title>
        <authorList>
            <person name="Muhammad N."/>
            <person name="Lee Y.-J."/>
            <person name="Ko J."/>
            <person name="Kim S.-G."/>
        </authorList>
    </citation>
    <scope>NUCLEOTIDE SEQUENCE</scope>
    <source>
        <strain evidence="10">BKB1-1</strain>
    </source>
</reference>
<proteinExistence type="inferred from homology"/>
<evidence type="ECO:0000256" key="8">
    <source>
        <dbReference type="SAM" id="Phobius"/>
    </source>
</evidence>
<feature type="transmembrane region" description="Helical" evidence="8">
    <location>
        <begin position="78"/>
        <end position="96"/>
    </location>
</feature>
<dbReference type="PANTHER" id="PTHR23502">
    <property type="entry name" value="MAJOR FACILITATOR SUPERFAMILY"/>
    <property type="match status" value="1"/>
</dbReference>
<evidence type="ECO:0000313" key="10">
    <source>
        <dbReference type="EMBL" id="UXP31198.1"/>
    </source>
</evidence>
<evidence type="ECO:0000256" key="7">
    <source>
        <dbReference type="ARBA" id="ARBA00023136"/>
    </source>
</evidence>
<keyword evidence="4" id="KW-1003">Cell membrane</keyword>
<feature type="transmembrane region" description="Helical" evidence="8">
    <location>
        <begin position="102"/>
        <end position="125"/>
    </location>
</feature>
<evidence type="ECO:0000256" key="4">
    <source>
        <dbReference type="ARBA" id="ARBA00022475"/>
    </source>
</evidence>
<feature type="transmembrane region" description="Helical" evidence="8">
    <location>
        <begin position="283"/>
        <end position="303"/>
    </location>
</feature>
<keyword evidence="3" id="KW-0813">Transport</keyword>
<feature type="transmembrane region" description="Helical" evidence="8">
    <location>
        <begin position="167"/>
        <end position="188"/>
    </location>
</feature>
<evidence type="ECO:0000256" key="5">
    <source>
        <dbReference type="ARBA" id="ARBA00022692"/>
    </source>
</evidence>
<evidence type="ECO:0000256" key="6">
    <source>
        <dbReference type="ARBA" id="ARBA00022989"/>
    </source>
</evidence>
<keyword evidence="6 8" id="KW-1133">Transmembrane helix</keyword>
<evidence type="ECO:0000256" key="1">
    <source>
        <dbReference type="ARBA" id="ARBA00004651"/>
    </source>
</evidence>
<feature type="transmembrane region" description="Helical" evidence="8">
    <location>
        <begin position="256"/>
        <end position="276"/>
    </location>
</feature>
<dbReference type="InterPro" id="IPR036259">
    <property type="entry name" value="MFS_trans_sf"/>
</dbReference>
<keyword evidence="5 8" id="KW-0812">Transmembrane</keyword>
<feature type="transmembrane region" description="Helical" evidence="8">
    <location>
        <begin position="309"/>
        <end position="336"/>
    </location>
</feature>
<protein>
    <submittedName>
        <fullName evidence="10">Multidrug effflux MFS transporter</fullName>
    </submittedName>
</protein>
<dbReference type="Gene3D" id="1.20.1720.10">
    <property type="entry name" value="Multidrug resistance protein D"/>
    <property type="match status" value="1"/>
</dbReference>
<comment type="similarity">
    <text evidence="2">Belongs to the major facilitator superfamily. Bcr/CmlA family.</text>
</comment>
<keyword evidence="7 8" id="KW-0472">Membrane</keyword>
<dbReference type="InterPro" id="IPR020846">
    <property type="entry name" value="MFS_dom"/>
</dbReference>
<name>A0ABY6CPB4_9BACT</name>
<dbReference type="SUPFAM" id="SSF103473">
    <property type="entry name" value="MFS general substrate transporter"/>
    <property type="match status" value="1"/>
</dbReference>
<feature type="transmembrane region" description="Helical" evidence="8">
    <location>
        <begin position="43"/>
        <end position="66"/>
    </location>
</feature>
<dbReference type="InterPro" id="IPR005829">
    <property type="entry name" value="Sugar_transporter_CS"/>
</dbReference>
<feature type="transmembrane region" description="Helical" evidence="8">
    <location>
        <begin position="219"/>
        <end position="244"/>
    </location>
</feature>
<keyword evidence="11" id="KW-1185">Reference proteome</keyword>
<evidence type="ECO:0000256" key="3">
    <source>
        <dbReference type="ARBA" id="ARBA00022448"/>
    </source>
</evidence>
<dbReference type="EMBL" id="CP106679">
    <property type="protein sequence ID" value="UXP31198.1"/>
    <property type="molecule type" value="Genomic_DNA"/>
</dbReference>
<dbReference type="NCBIfam" id="TIGR00710">
    <property type="entry name" value="efflux_Bcr_CflA"/>
    <property type="match status" value="1"/>
</dbReference>
<dbReference type="Pfam" id="PF07690">
    <property type="entry name" value="MFS_1"/>
    <property type="match status" value="1"/>
</dbReference>
<feature type="domain" description="Major facilitator superfamily (MFS) profile" evidence="9">
    <location>
        <begin position="13"/>
        <end position="406"/>
    </location>
</feature>
<dbReference type="PROSITE" id="PS50850">
    <property type="entry name" value="MFS"/>
    <property type="match status" value="1"/>
</dbReference>
<dbReference type="RefSeq" id="WP_262308639.1">
    <property type="nucleotide sequence ID" value="NZ_CP106679.1"/>
</dbReference>
<dbReference type="PANTHER" id="PTHR23502:SF132">
    <property type="entry name" value="POLYAMINE TRANSPORTER 2-RELATED"/>
    <property type="match status" value="1"/>
</dbReference>
<feature type="transmembrane region" description="Helical" evidence="8">
    <location>
        <begin position="348"/>
        <end position="368"/>
    </location>
</feature>
<dbReference type="InterPro" id="IPR011701">
    <property type="entry name" value="MFS"/>
</dbReference>